<keyword evidence="4" id="KW-1185">Reference proteome</keyword>
<gene>
    <name evidence="3" type="ORF">NP493_759g01048</name>
</gene>
<evidence type="ECO:0000313" key="4">
    <source>
        <dbReference type="Proteomes" id="UP001209878"/>
    </source>
</evidence>
<reference evidence="3" key="1">
    <citation type="journal article" date="2023" name="Mol. Biol. Evol.">
        <title>Third-Generation Sequencing Reveals the Adaptive Role of the Epigenome in Three Deep-Sea Polychaetes.</title>
        <authorList>
            <person name="Perez M."/>
            <person name="Aroh O."/>
            <person name="Sun Y."/>
            <person name="Lan Y."/>
            <person name="Juniper S.K."/>
            <person name="Young C.R."/>
            <person name="Angers B."/>
            <person name="Qian P.Y."/>
        </authorList>
    </citation>
    <scope>NUCLEOTIDE SEQUENCE</scope>
    <source>
        <strain evidence="3">R07B-5</strain>
    </source>
</reference>
<dbReference type="Pfam" id="PF06625">
    <property type="entry name" value="DUF1151"/>
    <property type="match status" value="1"/>
</dbReference>
<organism evidence="3 4">
    <name type="scientific">Ridgeia piscesae</name>
    <name type="common">Tubeworm</name>
    <dbReference type="NCBI Taxonomy" id="27915"/>
    <lineage>
        <taxon>Eukaryota</taxon>
        <taxon>Metazoa</taxon>
        <taxon>Spiralia</taxon>
        <taxon>Lophotrochozoa</taxon>
        <taxon>Annelida</taxon>
        <taxon>Polychaeta</taxon>
        <taxon>Sedentaria</taxon>
        <taxon>Canalipalpata</taxon>
        <taxon>Sabellida</taxon>
        <taxon>Siboglinidae</taxon>
        <taxon>Ridgeia</taxon>
    </lineage>
</organism>
<feature type="region of interest" description="Disordered" evidence="2">
    <location>
        <begin position="193"/>
        <end position="273"/>
    </location>
</feature>
<dbReference type="InterPro" id="IPR009533">
    <property type="entry name" value="FAM107"/>
</dbReference>
<feature type="region of interest" description="Disordered" evidence="2">
    <location>
        <begin position="68"/>
        <end position="129"/>
    </location>
</feature>
<comment type="caution">
    <text evidence="3">The sequence shown here is derived from an EMBL/GenBank/DDBJ whole genome shotgun (WGS) entry which is preliminary data.</text>
</comment>
<evidence type="ECO:0000313" key="3">
    <source>
        <dbReference type="EMBL" id="KAK2174949.1"/>
    </source>
</evidence>
<protein>
    <submittedName>
        <fullName evidence="3">Uncharacterized protein</fullName>
    </submittedName>
</protein>
<evidence type="ECO:0000256" key="1">
    <source>
        <dbReference type="ARBA" id="ARBA00023054"/>
    </source>
</evidence>
<dbReference type="AlphaFoldDB" id="A0AAD9KNT1"/>
<sequence>MEDKYSQPPAFQTFDEWIKTDAGSAYGSLGDAGSVDSGHASYSHYRTPPHFNVLLASEYSNHKYVLSYDDDPDIELPTPDYDDDEPPSYPDNQSPLPPPPQMSPTSQIPSSSPLPPPPQDDAPEERGVRELCLDQLSSCSEKFPSKYVCDKPALIEPRKLVNPCLQSKDRKNLHKELKWNANQGIDVLHRKSELHQELSRRRDTKRVKEMEDKRKNRRTSFEMKLEEQANKLSLYEQPPPPPAAIVEEKEEPEEPEFQRVFSKISRSRTAYCT</sequence>
<keyword evidence="1" id="KW-0175">Coiled coil</keyword>
<dbReference type="PANTHER" id="PTHR16768:SF5">
    <property type="entry name" value="FI14214P"/>
    <property type="match status" value="1"/>
</dbReference>
<dbReference type="Proteomes" id="UP001209878">
    <property type="component" value="Unassembled WGS sequence"/>
</dbReference>
<feature type="region of interest" description="Disordered" evidence="2">
    <location>
        <begin position="23"/>
        <end position="42"/>
    </location>
</feature>
<accession>A0AAD9KNT1</accession>
<feature type="compositionally biased region" description="Basic and acidic residues" evidence="2">
    <location>
        <begin position="193"/>
        <end position="229"/>
    </location>
</feature>
<evidence type="ECO:0000256" key="2">
    <source>
        <dbReference type="SAM" id="MobiDB-lite"/>
    </source>
</evidence>
<proteinExistence type="predicted"/>
<dbReference type="PANTHER" id="PTHR16768">
    <property type="entry name" value="DOWN REGULATED IN RENAL CARCINOMA 1/TU3A"/>
    <property type="match status" value="1"/>
</dbReference>
<name>A0AAD9KNT1_RIDPI</name>
<dbReference type="EMBL" id="JAODUO010000763">
    <property type="protein sequence ID" value="KAK2174949.1"/>
    <property type="molecule type" value="Genomic_DNA"/>
</dbReference>
<feature type="compositionally biased region" description="Acidic residues" evidence="2">
    <location>
        <begin position="68"/>
        <end position="86"/>
    </location>
</feature>